<dbReference type="PANTHER" id="PTHR43630">
    <property type="entry name" value="POLY-BETA-1,6-N-ACETYL-D-GLUCOSAMINE SYNTHASE"/>
    <property type="match status" value="1"/>
</dbReference>
<sequence length="670" mass="78797">MESSTRVEIVTLPTLCLNMIVKNESKIITRLFDSVSSIIDCYCICDTGSTDNTVELITNYFKERNIPGKIVTEPFINFAHNRNVSLQHCKDMSDYVLLMDADMVLQVNNFNKEMLLDSDSFYILQGNDHFFYHNMRIVRNNGLYSYFGVTHEYINTPPNNKNAKFKKNQLFISDIGDGGAKSDKFERDIALLIKGIEDDPKCERYHFYLANTYFDSGKNNEAIDMYKKRIEMGGWEQEIWYSYYRLGLIYKRMNNVSEAIYQWLLGYECFPDRVENLYEILQHYRVIGKCKTALIYYTLARNILNKKLDWSNYLFLHSDIYTYKIEYEFSVIACYIGVHNVNSQVVTVFNNTDDTNISNNVLSNMKFYKDILKSDKKINIGISMHYLLNDEHIHFNSSSSCIIHNKNKDGYIMNMRLVNYNIDEKGFYHDCDKHIITVNKYLELDSNFKIITEKIIDVDYVDRRYVGIEDIRINMNSTNEDLQFIGTGYHKNNTIGIVVGKYEPFLQNNSLKPIEIKPSFANTECEKNWVYVNNSNQEIVYGWYPLKLCTIDVSSQLLNIIRTVNTPKIFKYIRGSTNGFFYKNEYWFIGHIVSYEQPRHYYHIFSVFDENMNILRYSAPFKFTSTCIEYCLGLIVEDDRVLCTFSEWDRTTVIGIYNKTYIDSLVCYTV</sequence>
<dbReference type="Gene3D" id="3.90.550.10">
    <property type="entry name" value="Spore Coat Polysaccharide Biosynthesis Protein SpsA, Chain A"/>
    <property type="match status" value="1"/>
</dbReference>
<proteinExistence type="predicted"/>
<dbReference type="InterPro" id="IPR011990">
    <property type="entry name" value="TPR-like_helical_dom_sf"/>
</dbReference>
<protein>
    <recommendedName>
        <fullName evidence="1">Glycosyltransferase 2-like domain-containing protein</fullName>
    </recommendedName>
</protein>
<feature type="domain" description="Glycosyltransferase 2-like" evidence="1">
    <location>
        <begin position="19"/>
        <end position="109"/>
    </location>
</feature>
<dbReference type="Pfam" id="PF00535">
    <property type="entry name" value="Glycos_transf_2"/>
    <property type="match status" value="1"/>
</dbReference>
<organism evidence="2">
    <name type="scientific">viral metagenome</name>
    <dbReference type="NCBI Taxonomy" id="1070528"/>
    <lineage>
        <taxon>unclassified sequences</taxon>
        <taxon>metagenomes</taxon>
        <taxon>organismal metagenomes</taxon>
    </lineage>
</organism>
<evidence type="ECO:0000313" key="2">
    <source>
        <dbReference type="EMBL" id="QHS85488.1"/>
    </source>
</evidence>
<dbReference type="SUPFAM" id="SSF48452">
    <property type="entry name" value="TPR-like"/>
    <property type="match status" value="1"/>
</dbReference>
<accession>A0A6C0B1S9</accession>
<name>A0A6C0B1S9_9ZZZZ</name>
<dbReference type="EMBL" id="MN739043">
    <property type="protein sequence ID" value="QHS85488.1"/>
    <property type="molecule type" value="Genomic_DNA"/>
</dbReference>
<dbReference type="PANTHER" id="PTHR43630:SF2">
    <property type="entry name" value="GLYCOSYLTRANSFERASE"/>
    <property type="match status" value="1"/>
</dbReference>
<dbReference type="Gene3D" id="1.25.40.10">
    <property type="entry name" value="Tetratricopeptide repeat domain"/>
    <property type="match status" value="1"/>
</dbReference>
<dbReference type="AlphaFoldDB" id="A0A6C0B1S9"/>
<dbReference type="InterPro" id="IPR029044">
    <property type="entry name" value="Nucleotide-diphossugar_trans"/>
</dbReference>
<evidence type="ECO:0000259" key="1">
    <source>
        <dbReference type="Pfam" id="PF00535"/>
    </source>
</evidence>
<dbReference type="SUPFAM" id="SSF53448">
    <property type="entry name" value="Nucleotide-diphospho-sugar transferases"/>
    <property type="match status" value="1"/>
</dbReference>
<reference evidence="2" key="1">
    <citation type="journal article" date="2020" name="Nature">
        <title>Giant virus diversity and host interactions through global metagenomics.</title>
        <authorList>
            <person name="Schulz F."/>
            <person name="Roux S."/>
            <person name="Paez-Espino D."/>
            <person name="Jungbluth S."/>
            <person name="Walsh D.A."/>
            <person name="Denef V.J."/>
            <person name="McMahon K.D."/>
            <person name="Konstantinidis K.T."/>
            <person name="Eloe-Fadrosh E.A."/>
            <person name="Kyrpides N.C."/>
            <person name="Woyke T."/>
        </authorList>
    </citation>
    <scope>NUCLEOTIDE SEQUENCE</scope>
    <source>
        <strain evidence="2">GVMAG-M-3300009182-78</strain>
    </source>
</reference>
<dbReference type="InterPro" id="IPR001173">
    <property type="entry name" value="Glyco_trans_2-like"/>
</dbReference>